<dbReference type="GO" id="GO:0005886">
    <property type="term" value="C:plasma membrane"/>
    <property type="evidence" value="ECO:0007669"/>
    <property type="project" value="InterPro"/>
</dbReference>
<dbReference type="AlphaFoldDB" id="A0A9P6KCH7"/>
<sequence>MRDNPLPQPPAHEVHGGTLFTSPENDGTARPARVGSLLLQSIQVTVPTFSDELDLGSIANPNKYSVVKQYSFGLLLFKPLLAFFFDCFSIAYLAAWVRDSGAAALLGEGKVKANVGPLVVYTIAAVSSLLIVAFGTWNAFGALRRRHIQDIFVTREAYRWVCLTSRDRFLFFERVGQGHGNKDALMFFAWFTLRDWMQHALCDLPRLVINCFLLGQVAYNKSVLSRGETPSMVMPELSGWTHFVIVVNIMLQICNFTQFLSALAVMVLARRQKLVSLRRDEHLHSYCQRNLNVRIVRMYKVAKQSGTTAPLREHNRLEQQLEQYQAEEATGRVPGVNDNGIDLSLAALAWDTETQDDHVDYNHYAYRPRPISLDPPARPSAAVQQSSHRLSVDSGPFGGGGRR</sequence>
<feature type="region of interest" description="Disordered" evidence="1">
    <location>
        <begin position="369"/>
        <end position="403"/>
    </location>
</feature>
<keyword evidence="2" id="KW-0812">Transmembrane</keyword>
<comment type="caution">
    <text evidence="3">The sequence shown here is derived from an EMBL/GenBank/DDBJ whole genome shotgun (WGS) entry which is preliminary data.</text>
</comment>
<reference evidence="3" key="1">
    <citation type="journal article" date="2020" name="Fungal Divers.">
        <title>Resolving the Mortierellaceae phylogeny through synthesis of multi-gene phylogenetics and phylogenomics.</title>
        <authorList>
            <person name="Vandepol N."/>
            <person name="Liber J."/>
            <person name="Desiro A."/>
            <person name="Na H."/>
            <person name="Kennedy M."/>
            <person name="Barry K."/>
            <person name="Grigoriev I.V."/>
            <person name="Miller A.N."/>
            <person name="O'Donnell K."/>
            <person name="Stajich J.E."/>
            <person name="Bonito G."/>
        </authorList>
    </citation>
    <scope>NUCLEOTIDE SEQUENCE</scope>
    <source>
        <strain evidence="3">KOD1015</strain>
    </source>
</reference>
<keyword evidence="2" id="KW-1133">Transmembrane helix</keyword>
<feature type="transmembrane region" description="Helical" evidence="2">
    <location>
        <begin position="72"/>
        <end position="98"/>
    </location>
</feature>
<feature type="compositionally biased region" description="Pro residues" evidence="1">
    <location>
        <begin position="1"/>
        <end position="10"/>
    </location>
</feature>
<evidence type="ECO:0000313" key="3">
    <source>
        <dbReference type="EMBL" id="KAF9579702.1"/>
    </source>
</evidence>
<dbReference type="Pfam" id="PF16944">
    <property type="entry name" value="KCH"/>
    <property type="match status" value="1"/>
</dbReference>
<protein>
    <submittedName>
        <fullName evidence="3">Uncharacterized protein</fullName>
    </submittedName>
</protein>
<feature type="non-terminal residue" evidence="3">
    <location>
        <position position="403"/>
    </location>
</feature>
<dbReference type="EMBL" id="JAABOA010002559">
    <property type="protein sequence ID" value="KAF9579702.1"/>
    <property type="molecule type" value="Genomic_DNA"/>
</dbReference>
<feature type="region of interest" description="Disordered" evidence="1">
    <location>
        <begin position="1"/>
        <end position="27"/>
    </location>
</feature>
<keyword evidence="4" id="KW-1185">Reference proteome</keyword>
<dbReference type="GO" id="GO:0015079">
    <property type="term" value="F:potassium ion transmembrane transporter activity"/>
    <property type="evidence" value="ECO:0007669"/>
    <property type="project" value="InterPro"/>
</dbReference>
<evidence type="ECO:0000313" key="4">
    <source>
        <dbReference type="Proteomes" id="UP000780801"/>
    </source>
</evidence>
<name>A0A9P6KCH7_9FUNG</name>
<accession>A0A9P6KCH7</accession>
<dbReference type="OrthoDB" id="2370443at2759"/>
<feature type="transmembrane region" description="Helical" evidence="2">
    <location>
        <begin position="239"/>
        <end position="269"/>
    </location>
</feature>
<feature type="transmembrane region" description="Helical" evidence="2">
    <location>
        <begin position="118"/>
        <end position="140"/>
    </location>
</feature>
<dbReference type="Proteomes" id="UP000780801">
    <property type="component" value="Unassembled WGS sequence"/>
</dbReference>
<dbReference type="PANTHER" id="PTHR36424:SF1">
    <property type="entry name" value="LOW AFFINITY K(+) TRANSPORTER 1-RELATED"/>
    <property type="match status" value="1"/>
</dbReference>
<gene>
    <name evidence="3" type="ORF">BGW38_003931</name>
</gene>
<evidence type="ECO:0000256" key="2">
    <source>
        <dbReference type="SAM" id="Phobius"/>
    </source>
</evidence>
<evidence type="ECO:0000256" key="1">
    <source>
        <dbReference type="SAM" id="MobiDB-lite"/>
    </source>
</evidence>
<dbReference type="PANTHER" id="PTHR36424">
    <property type="entry name" value="PHEROMONE-REGULATED MEMBRANE PROTEIN 6"/>
    <property type="match status" value="1"/>
</dbReference>
<organism evidence="3 4">
    <name type="scientific">Lunasporangiospora selenospora</name>
    <dbReference type="NCBI Taxonomy" id="979761"/>
    <lineage>
        <taxon>Eukaryota</taxon>
        <taxon>Fungi</taxon>
        <taxon>Fungi incertae sedis</taxon>
        <taxon>Mucoromycota</taxon>
        <taxon>Mortierellomycotina</taxon>
        <taxon>Mortierellomycetes</taxon>
        <taxon>Mortierellales</taxon>
        <taxon>Mortierellaceae</taxon>
        <taxon>Lunasporangiospora</taxon>
    </lineage>
</organism>
<dbReference type="InterPro" id="IPR031606">
    <property type="entry name" value="Kch1/2"/>
</dbReference>
<keyword evidence="2" id="KW-0472">Membrane</keyword>
<proteinExistence type="predicted"/>